<accession>A0ABT6AWG2</accession>
<comment type="caution">
    <text evidence="6">The sequence shown here is derived from an EMBL/GenBank/DDBJ whole genome shotgun (WGS) entry which is preliminary data.</text>
</comment>
<dbReference type="PANTHER" id="PTHR30118">
    <property type="entry name" value="HTH-TYPE TRANSCRIPTIONAL REGULATOR LEUO-RELATED"/>
    <property type="match status" value="1"/>
</dbReference>
<protein>
    <submittedName>
        <fullName evidence="6">LysR family transcriptional regulator</fullName>
    </submittedName>
</protein>
<dbReference type="PANTHER" id="PTHR30118:SF15">
    <property type="entry name" value="TRANSCRIPTIONAL REGULATORY PROTEIN"/>
    <property type="match status" value="1"/>
</dbReference>
<proteinExistence type="inferred from homology"/>
<dbReference type="Pfam" id="PF03466">
    <property type="entry name" value="LysR_substrate"/>
    <property type="match status" value="1"/>
</dbReference>
<dbReference type="PROSITE" id="PS50931">
    <property type="entry name" value="HTH_LYSR"/>
    <property type="match status" value="1"/>
</dbReference>
<comment type="similarity">
    <text evidence="1">Belongs to the LysR transcriptional regulatory family.</text>
</comment>
<keyword evidence="7" id="KW-1185">Reference proteome</keyword>
<keyword evidence="4" id="KW-0804">Transcription</keyword>
<dbReference type="InterPro" id="IPR000847">
    <property type="entry name" value="LysR_HTH_N"/>
</dbReference>
<dbReference type="InterPro" id="IPR036390">
    <property type="entry name" value="WH_DNA-bd_sf"/>
</dbReference>
<keyword evidence="2" id="KW-0805">Transcription regulation</keyword>
<evidence type="ECO:0000256" key="4">
    <source>
        <dbReference type="ARBA" id="ARBA00023163"/>
    </source>
</evidence>
<dbReference type="Proteomes" id="UP001216674">
    <property type="component" value="Unassembled WGS sequence"/>
</dbReference>
<evidence type="ECO:0000256" key="2">
    <source>
        <dbReference type="ARBA" id="ARBA00023015"/>
    </source>
</evidence>
<dbReference type="Pfam" id="PF00126">
    <property type="entry name" value="HTH_1"/>
    <property type="match status" value="1"/>
</dbReference>
<evidence type="ECO:0000256" key="3">
    <source>
        <dbReference type="ARBA" id="ARBA00023125"/>
    </source>
</evidence>
<dbReference type="CDD" id="cd08459">
    <property type="entry name" value="PBP2_DntR_NahR_LinR_like"/>
    <property type="match status" value="1"/>
</dbReference>
<feature type="domain" description="HTH lysR-type" evidence="5">
    <location>
        <begin position="6"/>
        <end position="63"/>
    </location>
</feature>
<sequence>MHERDLDMNLIGVFDALIRERSVTRAAEQLGVTQSAMSHALARLRAFYDDPLFVKSVDGMQPTPRAEALAPSILKVMETVRSELLSRASFNPLTAERRFSLCMTDMGELVFLPPLIAQLRKAAPRCTLRTLQLPLQQIPQALEAGDADLALGSMQTMPQGLYRQQLFTHPFVTLVAKRNRKVGTALTLAQFQAMPHVVVTLTGKRNEAYDRVLDDMGIRRNIYLITPHFLVVPLILEQNPDMVATVPRELGTVFSRYNAVRVVAPPLSLPRFALRQHWHPRFHHDEANVWLRQLIKKTFASYPE</sequence>
<reference evidence="6 7" key="1">
    <citation type="submission" date="2023-03" db="EMBL/GenBank/DDBJ databases">
        <title>Draft assemblies of triclosan tolerant bacteria isolated from returned activated sludge.</title>
        <authorList>
            <person name="Van Hamelsveld S."/>
        </authorList>
    </citation>
    <scope>NUCLEOTIDE SEQUENCE [LARGE SCALE GENOMIC DNA]</scope>
    <source>
        <strain evidence="6 7">GW210010_S58</strain>
    </source>
</reference>
<name>A0ABT6AWG2_9BURK</name>
<dbReference type="Gene3D" id="1.10.10.10">
    <property type="entry name" value="Winged helix-like DNA-binding domain superfamily/Winged helix DNA-binding domain"/>
    <property type="match status" value="1"/>
</dbReference>
<dbReference type="InterPro" id="IPR005119">
    <property type="entry name" value="LysR_subst-bd"/>
</dbReference>
<dbReference type="InterPro" id="IPR050389">
    <property type="entry name" value="LysR-type_TF"/>
</dbReference>
<dbReference type="RefSeq" id="WP_017224398.1">
    <property type="nucleotide sequence ID" value="NZ_JARJLM010000404.1"/>
</dbReference>
<evidence type="ECO:0000313" key="6">
    <source>
        <dbReference type="EMBL" id="MDF3836036.1"/>
    </source>
</evidence>
<dbReference type="SUPFAM" id="SSF53850">
    <property type="entry name" value="Periplasmic binding protein-like II"/>
    <property type="match status" value="1"/>
</dbReference>
<dbReference type="EMBL" id="JARJLM010000404">
    <property type="protein sequence ID" value="MDF3836036.1"/>
    <property type="molecule type" value="Genomic_DNA"/>
</dbReference>
<organism evidence="6 7">
    <name type="scientific">Cupriavidus basilensis</name>
    <dbReference type="NCBI Taxonomy" id="68895"/>
    <lineage>
        <taxon>Bacteria</taxon>
        <taxon>Pseudomonadati</taxon>
        <taxon>Pseudomonadota</taxon>
        <taxon>Betaproteobacteria</taxon>
        <taxon>Burkholderiales</taxon>
        <taxon>Burkholderiaceae</taxon>
        <taxon>Cupriavidus</taxon>
    </lineage>
</organism>
<keyword evidence="3" id="KW-0238">DNA-binding</keyword>
<evidence type="ECO:0000256" key="1">
    <source>
        <dbReference type="ARBA" id="ARBA00009437"/>
    </source>
</evidence>
<evidence type="ECO:0000313" key="7">
    <source>
        <dbReference type="Proteomes" id="UP001216674"/>
    </source>
</evidence>
<gene>
    <name evidence="6" type="ORF">P3W85_24235</name>
</gene>
<evidence type="ECO:0000259" key="5">
    <source>
        <dbReference type="PROSITE" id="PS50931"/>
    </source>
</evidence>
<dbReference type="SUPFAM" id="SSF46785">
    <property type="entry name" value="Winged helix' DNA-binding domain"/>
    <property type="match status" value="1"/>
</dbReference>
<dbReference type="PRINTS" id="PR00039">
    <property type="entry name" value="HTHLYSR"/>
</dbReference>
<dbReference type="Gene3D" id="3.40.190.10">
    <property type="entry name" value="Periplasmic binding protein-like II"/>
    <property type="match status" value="2"/>
</dbReference>
<dbReference type="InterPro" id="IPR036388">
    <property type="entry name" value="WH-like_DNA-bd_sf"/>
</dbReference>